<evidence type="ECO:0000256" key="9">
    <source>
        <dbReference type="ARBA" id="ARBA00023273"/>
    </source>
</evidence>
<evidence type="ECO:0000313" key="14">
    <source>
        <dbReference type="Proteomes" id="UP001634394"/>
    </source>
</evidence>
<sequence length="939" mass="109100">MAYPFLEELFQTVQFELDRTEFTIDAPWITGAFFLGLIISGVITAICIFLCFKDAERKKEPCPPCCKCFNKQHDEEVAMLVSSGAENITTATYLEIGGKQIGRLGKNDKKGSAKRKASLKTGKRDVGVEKWAESVETATNKNVSTLLTSGMIHILLKKNSADADQEMKKQDLDEFNKMEEAQEKEKDDMLIKLLKLRLKKLNEKGRVSEPYLADLVQQITDDKRSSQAVLDSERAENEEELKKKLSKNEKELQEALDNVDTDYNQKLRQLNKDQQENIRQKLLRTSGLSEAEVDDLIEKLKQDMAELERKRGLEQARQARALAERLEKRRQILEFQKLQEAQNQEAMSGEVDSFIEPLDKLLKEGKIIERQKNELMDQYAKDLIDIQKRHEIESMRQQQDLAEKLQQRREQRMRKLADKHAKEQAMHLNKIEKEAKTDEFVKNYPDLLHQQQLELEEIQTELDQTEIQQMERVKMQLDKEKDREIMERRNKLVQTLSSIGQLSESDVNKIIKLHDIRMNSFMERQKEERARMTAKLQEKWEQRMMKLEMEAQRDSADRETIQEQQKATVKRVLSSNLELTDEAKKKILLEHERNIEALNNELQRSRIKQQLSLEHKLSLRRSRLAELQQQKEQAKLERKAMTEKEIKALENQLVAEEEKYEVERQAALSALRQKLAKETMAALAAQEMELAALIGRLEAGHARREAILQKQDMTLQKLQEKLESKLTEGALAPSWADQLIQQHYNQLEHINSTLQHNREHQERVLTEKIQAKKLQKQRGLEDQIGKETHEDLMERRRAGASKASQILDQFLMEQRHQKAMDELQREMKLELERCKDQLNRDLHKELESELEEQKSQLLSQLAAACNLSSAEISEAVDTAVADTGADGKAAKRLARELRQEINKAKSSMDMMDDDDEEDMGIRSKSAVSRPRSSLRKKTS</sequence>
<keyword evidence="3" id="KW-1003">Cell membrane</keyword>
<dbReference type="PANTHER" id="PTHR16795:SF13">
    <property type="entry name" value="EVC COMPLEX MEMBER EVC"/>
    <property type="match status" value="1"/>
</dbReference>
<evidence type="ECO:0000313" key="13">
    <source>
        <dbReference type="EMBL" id="KAL3864492.1"/>
    </source>
</evidence>
<feature type="region of interest" description="Disordered" evidence="11">
    <location>
        <begin position="900"/>
        <end position="939"/>
    </location>
</feature>
<evidence type="ECO:0000256" key="3">
    <source>
        <dbReference type="ARBA" id="ARBA00022475"/>
    </source>
</evidence>
<name>A0ABD3VSK5_SINWO</name>
<dbReference type="GO" id="GO:0005886">
    <property type="term" value="C:plasma membrane"/>
    <property type="evidence" value="ECO:0007669"/>
    <property type="project" value="UniProtKB-SubCell"/>
</dbReference>
<comment type="caution">
    <text evidence="13">The sequence shown here is derived from an EMBL/GenBank/DDBJ whole genome shotgun (WGS) entry which is preliminary data.</text>
</comment>
<evidence type="ECO:0000256" key="11">
    <source>
        <dbReference type="SAM" id="MobiDB-lite"/>
    </source>
</evidence>
<dbReference type="EMBL" id="JBJQND010000010">
    <property type="protein sequence ID" value="KAL3864492.1"/>
    <property type="molecule type" value="Genomic_DNA"/>
</dbReference>
<organism evidence="13 14">
    <name type="scientific">Sinanodonta woodiana</name>
    <name type="common">Chinese pond mussel</name>
    <name type="synonym">Anodonta woodiana</name>
    <dbReference type="NCBI Taxonomy" id="1069815"/>
    <lineage>
        <taxon>Eukaryota</taxon>
        <taxon>Metazoa</taxon>
        <taxon>Spiralia</taxon>
        <taxon>Lophotrochozoa</taxon>
        <taxon>Mollusca</taxon>
        <taxon>Bivalvia</taxon>
        <taxon>Autobranchia</taxon>
        <taxon>Heteroconchia</taxon>
        <taxon>Palaeoheterodonta</taxon>
        <taxon>Unionida</taxon>
        <taxon>Unionoidea</taxon>
        <taxon>Unionidae</taxon>
        <taxon>Unioninae</taxon>
        <taxon>Sinanodonta</taxon>
    </lineage>
</organism>
<comment type="subcellular location">
    <subcellularLocation>
        <location evidence="2">Cell membrane</location>
        <topology evidence="2">Single-pass membrane protein</topology>
    </subcellularLocation>
    <subcellularLocation>
        <location evidence="1">Cytoplasm</location>
        <location evidence="1">Cytoskeleton</location>
        <location evidence="1">Cilium basal body</location>
    </subcellularLocation>
</comment>
<reference evidence="13 14" key="1">
    <citation type="submission" date="2024-11" db="EMBL/GenBank/DDBJ databases">
        <title>Chromosome-level genome assembly of the freshwater bivalve Anodonta woodiana.</title>
        <authorList>
            <person name="Chen X."/>
        </authorList>
    </citation>
    <scope>NUCLEOTIDE SEQUENCE [LARGE SCALE GENOMIC DNA]</scope>
    <source>
        <strain evidence="13">MN2024</strain>
        <tissue evidence="13">Gills</tissue>
    </source>
</reference>
<evidence type="ECO:0000256" key="10">
    <source>
        <dbReference type="SAM" id="Coils"/>
    </source>
</evidence>
<dbReference type="InterPro" id="IPR026501">
    <property type="entry name" value="Limbin/EVC"/>
</dbReference>
<evidence type="ECO:0000256" key="2">
    <source>
        <dbReference type="ARBA" id="ARBA00004162"/>
    </source>
</evidence>
<dbReference type="PANTHER" id="PTHR16795">
    <property type="entry name" value="LIMBIN/ELLIS-VAN CREVELD PROTEIN"/>
    <property type="match status" value="1"/>
</dbReference>
<keyword evidence="14" id="KW-1185">Reference proteome</keyword>
<gene>
    <name evidence="13" type="ORF">ACJMK2_006170</name>
</gene>
<dbReference type="Proteomes" id="UP001634394">
    <property type="component" value="Unassembled WGS sequence"/>
</dbReference>
<keyword evidence="9" id="KW-0966">Cell projection</keyword>
<feature type="transmembrane region" description="Helical" evidence="12">
    <location>
        <begin position="28"/>
        <end position="52"/>
    </location>
</feature>
<feature type="region of interest" description="Disordered" evidence="11">
    <location>
        <begin position="223"/>
        <end position="242"/>
    </location>
</feature>
<keyword evidence="5 12" id="KW-0812">Transmembrane</keyword>
<evidence type="ECO:0000256" key="4">
    <source>
        <dbReference type="ARBA" id="ARBA00022490"/>
    </source>
</evidence>
<evidence type="ECO:0000256" key="6">
    <source>
        <dbReference type="ARBA" id="ARBA00022989"/>
    </source>
</evidence>
<proteinExistence type="predicted"/>
<evidence type="ECO:0000256" key="12">
    <source>
        <dbReference type="SAM" id="Phobius"/>
    </source>
</evidence>
<feature type="coiled-coil region" evidence="10">
    <location>
        <begin position="448"/>
        <end position="487"/>
    </location>
</feature>
<keyword evidence="7 12" id="KW-0472">Membrane</keyword>
<keyword evidence="8" id="KW-0206">Cytoskeleton</keyword>
<dbReference type="AlphaFoldDB" id="A0ABD3VSK5"/>
<feature type="coiled-coil region" evidence="10">
    <location>
        <begin position="544"/>
        <end position="666"/>
    </location>
</feature>
<protein>
    <submittedName>
        <fullName evidence="13">Uncharacterized protein</fullName>
    </submittedName>
</protein>
<evidence type="ECO:0000256" key="7">
    <source>
        <dbReference type="ARBA" id="ARBA00023136"/>
    </source>
</evidence>
<keyword evidence="4" id="KW-0963">Cytoplasm</keyword>
<accession>A0ABD3VSK5</accession>
<evidence type="ECO:0000256" key="5">
    <source>
        <dbReference type="ARBA" id="ARBA00022692"/>
    </source>
</evidence>
<keyword evidence="10" id="KW-0175">Coiled coil</keyword>
<evidence type="ECO:0000256" key="1">
    <source>
        <dbReference type="ARBA" id="ARBA00004120"/>
    </source>
</evidence>
<feature type="coiled-coil region" evidence="10">
    <location>
        <begin position="813"/>
        <end position="863"/>
    </location>
</feature>
<keyword evidence="6 12" id="KW-1133">Transmembrane helix</keyword>
<evidence type="ECO:0000256" key="8">
    <source>
        <dbReference type="ARBA" id="ARBA00023212"/>
    </source>
</evidence>